<evidence type="ECO:0000256" key="3">
    <source>
        <dbReference type="ARBA" id="ARBA00022448"/>
    </source>
</evidence>
<reference evidence="10" key="1">
    <citation type="submission" date="2023-06" db="EMBL/GenBank/DDBJ databases">
        <title>Draft Genome Sequences of lactic acid bacteria strains isolated from fermented milk products.</title>
        <authorList>
            <person name="Elcheninov A.G."/>
            <person name="Klyukina A."/>
            <person name="Zayulina K.S."/>
            <person name="Gavirova L.A."/>
            <person name="Shcherbakova P.A."/>
            <person name="Shestakov A.I."/>
            <person name="Kublanov I.V."/>
            <person name="Kochetkova T.V."/>
        </authorList>
    </citation>
    <scope>NUCLEOTIDE SEQUENCE</scope>
    <source>
        <strain evidence="10">TOM.142</strain>
    </source>
</reference>
<keyword evidence="3" id="KW-0813">Transport</keyword>
<comment type="subcellular location">
    <subcellularLocation>
        <location evidence="1">Cell membrane</location>
        <topology evidence="1">Multi-pass membrane protein</topology>
    </subcellularLocation>
</comment>
<dbReference type="PANTHER" id="PTHR30252:SF3">
    <property type="entry name" value="PYRUVATE_PROTON SYMPORTER BTST"/>
    <property type="match status" value="1"/>
</dbReference>
<dbReference type="PANTHER" id="PTHR30252">
    <property type="entry name" value="INNER MEMBRANE PEPTIDE TRANSPORTER"/>
    <property type="match status" value="1"/>
</dbReference>
<organism evidence="10 11">
    <name type="scientific">Lactococcus lactis</name>
    <dbReference type="NCBI Taxonomy" id="1358"/>
    <lineage>
        <taxon>Bacteria</taxon>
        <taxon>Bacillati</taxon>
        <taxon>Bacillota</taxon>
        <taxon>Bacilli</taxon>
        <taxon>Lactobacillales</taxon>
        <taxon>Streptococcaceae</taxon>
        <taxon>Lactococcus</taxon>
    </lineage>
</organism>
<dbReference type="InterPro" id="IPR051605">
    <property type="entry name" value="CstA"/>
</dbReference>
<proteinExistence type="inferred from homology"/>
<dbReference type="Pfam" id="PF02554">
    <property type="entry name" value="CstA"/>
    <property type="match status" value="1"/>
</dbReference>
<evidence type="ECO:0000256" key="2">
    <source>
        <dbReference type="ARBA" id="ARBA00007755"/>
    </source>
</evidence>
<dbReference type="GO" id="GO:0005886">
    <property type="term" value="C:plasma membrane"/>
    <property type="evidence" value="ECO:0007669"/>
    <property type="project" value="UniProtKB-SubCell"/>
</dbReference>
<feature type="transmembrane region" description="Helical" evidence="8">
    <location>
        <begin position="162"/>
        <end position="183"/>
    </location>
</feature>
<protein>
    <submittedName>
        <fullName evidence="10">Carbon starvation CstA family protein</fullName>
    </submittedName>
</protein>
<feature type="transmembrane region" description="Helical" evidence="8">
    <location>
        <begin position="34"/>
        <end position="52"/>
    </location>
</feature>
<keyword evidence="7 8" id="KW-0472">Membrane</keyword>
<name>A0AAW7IYM3_9LACT</name>
<evidence type="ECO:0000313" key="11">
    <source>
        <dbReference type="Proteomes" id="UP001240905"/>
    </source>
</evidence>
<dbReference type="InterPro" id="IPR003706">
    <property type="entry name" value="CstA_N"/>
</dbReference>
<gene>
    <name evidence="10" type="ORF">QUD52_13755</name>
</gene>
<dbReference type="AlphaFoldDB" id="A0AAW7IYM3"/>
<sequence length="329" mass="34924">AGGLTSFIVFIMTMIVLAVLALICVTAMANSAWAVFSIGMTIPIALLMGIYLKYIRPGHVNEISAIGFILLLVAIFGGRWVSESSFAHIFMLSPTALVWWVMGYTFIAAIIPAWILLTPRDYLSMFMKIGTIAVLAIAVVGVRPDVTIPALTNFAHNTDGPAFAGSLFPFLFVTIACGALSGFHVMMSSGTTPHLIAKESQTRMIGYGGMLFESFVAIMALVAAISLNPGIYYSMNTPQASIQKLAASSYQADKSAEYNAAKAIPNVAMMPDGSKLSIDWEGTTGEKALEQVAKDVGEQSIVSRTGGAPTLAVSMSNILHKVPLIGGTN</sequence>
<dbReference type="RefSeq" id="WP_289448636.1">
    <property type="nucleotide sequence ID" value="NZ_JAUCAE010000080.1"/>
</dbReference>
<evidence type="ECO:0000256" key="4">
    <source>
        <dbReference type="ARBA" id="ARBA00022475"/>
    </source>
</evidence>
<keyword evidence="5 8" id="KW-0812">Transmembrane</keyword>
<evidence type="ECO:0000313" key="10">
    <source>
        <dbReference type="EMBL" id="MDM7548047.1"/>
    </source>
</evidence>
<keyword evidence="4" id="KW-1003">Cell membrane</keyword>
<evidence type="ECO:0000256" key="8">
    <source>
        <dbReference type="SAM" id="Phobius"/>
    </source>
</evidence>
<feature type="domain" description="CstA N-terminal" evidence="9">
    <location>
        <begin position="3"/>
        <end position="324"/>
    </location>
</feature>
<accession>A0AAW7IYM3</accession>
<feature type="non-terminal residue" evidence="10">
    <location>
        <position position="1"/>
    </location>
</feature>
<feature type="non-terminal residue" evidence="10">
    <location>
        <position position="329"/>
    </location>
</feature>
<feature type="transmembrane region" description="Helical" evidence="8">
    <location>
        <begin position="64"/>
        <end position="82"/>
    </location>
</feature>
<evidence type="ECO:0000256" key="6">
    <source>
        <dbReference type="ARBA" id="ARBA00022989"/>
    </source>
</evidence>
<comment type="caution">
    <text evidence="10">The sequence shown here is derived from an EMBL/GenBank/DDBJ whole genome shotgun (WGS) entry which is preliminary data.</text>
</comment>
<feature type="transmembrane region" description="Helical" evidence="8">
    <location>
        <begin position="125"/>
        <end position="142"/>
    </location>
</feature>
<feature type="transmembrane region" description="Helical" evidence="8">
    <location>
        <begin position="204"/>
        <end position="227"/>
    </location>
</feature>
<dbReference type="GO" id="GO:0009267">
    <property type="term" value="P:cellular response to starvation"/>
    <property type="evidence" value="ECO:0007669"/>
    <property type="project" value="InterPro"/>
</dbReference>
<dbReference type="Proteomes" id="UP001240905">
    <property type="component" value="Unassembled WGS sequence"/>
</dbReference>
<feature type="transmembrane region" description="Helical" evidence="8">
    <location>
        <begin position="7"/>
        <end position="28"/>
    </location>
</feature>
<dbReference type="EMBL" id="JAUCAE010000080">
    <property type="protein sequence ID" value="MDM7548047.1"/>
    <property type="molecule type" value="Genomic_DNA"/>
</dbReference>
<evidence type="ECO:0000256" key="7">
    <source>
        <dbReference type="ARBA" id="ARBA00023136"/>
    </source>
</evidence>
<feature type="transmembrane region" description="Helical" evidence="8">
    <location>
        <begin position="97"/>
        <end position="118"/>
    </location>
</feature>
<evidence type="ECO:0000256" key="1">
    <source>
        <dbReference type="ARBA" id="ARBA00004651"/>
    </source>
</evidence>
<comment type="similarity">
    <text evidence="2">Belongs to the peptide transporter carbon starvation (CstA) (TC 2.A.114) family.</text>
</comment>
<evidence type="ECO:0000256" key="5">
    <source>
        <dbReference type="ARBA" id="ARBA00022692"/>
    </source>
</evidence>
<keyword evidence="6 8" id="KW-1133">Transmembrane helix</keyword>
<evidence type="ECO:0000259" key="9">
    <source>
        <dbReference type="Pfam" id="PF02554"/>
    </source>
</evidence>